<comment type="caution">
    <text evidence="4">The sequence shown here is derived from an EMBL/GenBank/DDBJ whole genome shotgun (WGS) entry which is preliminary data.</text>
</comment>
<protein>
    <recommendedName>
        <fullName evidence="3">Phosphatidic acid phosphatase type 2/haloperoxidase domain-containing protein</fullName>
    </recommendedName>
</protein>
<dbReference type="EMBL" id="JACVVK020000062">
    <property type="protein sequence ID" value="KAK7497048.1"/>
    <property type="molecule type" value="Genomic_DNA"/>
</dbReference>
<gene>
    <name evidence="4" type="ORF">BaRGS_00011784</name>
</gene>
<dbReference type="SUPFAM" id="SSF48317">
    <property type="entry name" value="Acid phosphatase/Vanadium-dependent haloperoxidase"/>
    <property type="match status" value="1"/>
</dbReference>
<evidence type="ECO:0000256" key="2">
    <source>
        <dbReference type="SAM" id="Phobius"/>
    </source>
</evidence>
<proteinExistence type="predicted"/>
<feature type="region of interest" description="Disordered" evidence="1">
    <location>
        <begin position="1"/>
        <end position="23"/>
    </location>
</feature>
<feature type="transmembrane region" description="Helical" evidence="2">
    <location>
        <begin position="67"/>
        <end position="87"/>
    </location>
</feature>
<dbReference type="SMART" id="SM00014">
    <property type="entry name" value="acidPPc"/>
    <property type="match status" value="1"/>
</dbReference>
<dbReference type="InterPro" id="IPR000326">
    <property type="entry name" value="PAP2/HPO"/>
</dbReference>
<organism evidence="4 5">
    <name type="scientific">Batillaria attramentaria</name>
    <dbReference type="NCBI Taxonomy" id="370345"/>
    <lineage>
        <taxon>Eukaryota</taxon>
        <taxon>Metazoa</taxon>
        <taxon>Spiralia</taxon>
        <taxon>Lophotrochozoa</taxon>
        <taxon>Mollusca</taxon>
        <taxon>Gastropoda</taxon>
        <taxon>Caenogastropoda</taxon>
        <taxon>Sorbeoconcha</taxon>
        <taxon>Cerithioidea</taxon>
        <taxon>Batillariidae</taxon>
        <taxon>Batillaria</taxon>
    </lineage>
</organism>
<feature type="domain" description="Phosphatidic acid phosphatase type 2/haloperoxidase" evidence="3">
    <location>
        <begin position="93"/>
        <end position="204"/>
    </location>
</feature>
<keyword evidence="2" id="KW-1133">Transmembrane helix</keyword>
<evidence type="ECO:0000256" key="1">
    <source>
        <dbReference type="SAM" id="MobiDB-lite"/>
    </source>
</evidence>
<name>A0ABD0LC92_9CAEN</name>
<dbReference type="PANTHER" id="PTHR14969">
    <property type="entry name" value="SPHINGOSINE-1-PHOSPHATE PHOSPHOHYDROLASE"/>
    <property type="match status" value="1"/>
</dbReference>
<dbReference type="InterPro" id="IPR036938">
    <property type="entry name" value="PAP2/HPO_sf"/>
</dbReference>
<keyword evidence="2" id="KW-0812">Transmembrane</keyword>
<dbReference type="Pfam" id="PF01569">
    <property type="entry name" value="PAP2"/>
    <property type="match status" value="1"/>
</dbReference>
<keyword evidence="5" id="KW-1185">Reference proteome</keyword>
<feature type="transmembrane region" description="Helical" evidence="2">
    <location>
        <begin position="93"/>
        <end position="115"/>
    </location>
</feature>
<feature type="transmembrane region" description="Helical" evidence="2">
    <location>
        <begin position="160"/>
        <end position="181"/>
    </location>
</feature>
<dbReference type="CDD" id="cd03391">
    <property type="entry name" value="PAP2_containing_2_like"/>
    <property type="match status" value="1"/>
</dbReference>
<dbReference type="AlphaFoldDB" id="A0ABD0LC92"/>
<evidence type="ECO:0000313" key="4">
    <source>
        <dbReference type="EMBL" id="KAK7497048.1"/>
    </source>
</evidence>
<evidence type="ECO:0000313" key="5">
    <source>
        <dbReference type="Proteomes" id="UP001519460"/>
    </source>
</evidence>
<feature type="transmembrane region" description="Helical" evidence="2">
    <location>
        <begin position="188"/>
        <end position="208"/>
    </location>
</feature>
<accession>A0ABD0LC92</accession>
<dbReference type="Gene3D" id="1.20.144.10">
    <property type="entry name" value="Phosphatidic acid phosphatase type 2/haloperoxidase"/>
    <property type="match status" value="1"/>
</dbReference>
<reference evidence="4 5" key="1">
    <citation type="journal article" date="2023" name="Sci. Data">
        <title>Genome assembly of the Korean intertidal mud-creeper Batillaria attramentaria.</title>
        <authorList>
            <person name="Patra A.K."/>
            <person name="Ho P.T."/>
            <person name="Jun S."/>
            <person name="Lee S.J."/>
            <person name="Kim Y."/>
            <person name="Won Y.J."/>
        </authorList>
    </citation>
    <scope>NUCLEOTIDE SEQUENCE [LARGE SCALE GENOMIC DNA]</scope>
    <source>
        <strain evidence="4">Wonlab-2016</strain>
    </source>
</reference>
<dbReference type="PANTHER" id="PTHR14969:SF13">
    <property type="entry name" value="AT30094P"/>
    <property type="match status" value="1"/>
</dbReference>
<dbReference type="Proteomes" id="UP001519460">
    <property type="component" value="Unassembled WGS sequence"/>
</dbReference>
<evidence type="ECO:0000259" key="3">
    <source>
        <dbReference type="SMART" id="SM00014"/>
    </source>
</evidence>
<keyword evidence="2" id="KW-0472">Membrane</keyword>
<sequence length="226" mass="25807">MSKRESDQLQEDSSENKDPPKLCRSASTQLWQSILALDQEWTANWSVCANKESTLSKFRPLMKLLEISFHGVLWLTGTVIAFLLAHRVQDIEIVVNLFFLLIFDLIVVGVTKVLFRRARPSHNRMDMFATVSVDLFSFPSGHATRAAMISVFFIERVELATRFAPAVIGFCVCVGLSRVLLGRHHVMDVVFGFVIGMLEYIVYLQFWIPGSVLVKWLEDYFGHIHL</sequence>